<keyword evidence="1" id="KW-1133">Transmembrane helix</keyword>
<keyword evidence="1" id="KW-0472">Membrane</keyword>
<comment type="caution">
    <text evidence="3">The sequence shown here is derived from an EMBL/GenBank/DDBJ whole genome shotgun (WGS) entry which is preliminary data.</text>
</comment>
<evidence type="ECO:0000259" key="2">
    <source>
        <dbReference type="Pfam" id="PF02517"/>
    </source>
</evidence>
<evidence type="ECO:0000313" key="3">
    <source>
        <dbReference type="EMBL" id="MPN14122.1"/>
    </source>
</evidence>
<dbReference type="GO" id="GO:0004175">
    <property type="term" value="F:endopeptidase activity"/>
    <property type="evidence" value="ECO:0007669"/>
    <property type="project" value="UniProtKB-ARBA"/>
</dbReference>
<feature type="domain" description="CAAX prenyl protease 2/Lysostaphin resistance protein A-like" evidence="2">
    <location>
        <begin position="11"/>
        <end position="64"/>
    </location>
</feature>
<dbReference type="AlphaFoldDB" id="A0A645FKN6"/>
<name>A0A645FKN6_9ZZZZ</name>
<accession>A0A645FKN6</accession>
<feature type="transmembrane region" description="Helical" evidence="1">
    <location>
        <begin position="12"/>
        <end position="42"/>
    </location>
</feature>
<gene>
    <name evidence="3" type="ORF">SDC9_161448</name>
</gene>
<reference evidence="3" key="1">
    <citation type="submission" date="2019-08" db="EMBL/GenBank/DDBJ databases">
        <authorList>
            <person name="Kucharzyk K."/>
            <person name="Murdoch R.W."/>
            <person name="Higgins S."/>
            <person name="Loffler F."/>
        </authorList>
    </citation>
    <scope>NUCLEOTIDE SEQUENCE</scope>
</reference>
<dbReference type="InterPro" id="IPR003675">
    <property type="entry name" value="Rce1/LyrA-like_dom"/>
</dbReference>
<dbReference type="Pfam" id="PF02517">
    <property type="entry name" value="Rce1-like"/>
    <property type="match status" value="1"/>
</dbReference>
<feature type="transmembrane region" description="Helical" evidence="1">
    <location>
        <begin position="54"/>
        <end position="75"/>
    </location>
</feature>
<organism evidence="3">
    <name type="scientific">bioreactor metagenome</name>
    <dbReference type="NCBI Taxonomy" id="1076179"/>
    <lineage>
        <taxon>unclassified sequences</taxon>
        <taxon>metagenomes</taxon>
        <taxon>ecological metagenomes</taxon>
    </lineage>
</organism>
<keyword evidence="1" id="KW-0812">Transmembrane</keyword>
<proteinExistence type="predicted"/>
<dbReference type="GO" id="GO:0080120">
    <property type="term" value="P:CAAX-box protein maturation"/>
    <property type="evidence" value="ECO:0007669"/>
    <property type="project" value="UniProtKB-ARBA"/>
</dbReference>
<evidence type="ECO:0000256" key="1">
    <source>
        <dbReference type="SAM" id="Phobius"/>
    </source>
</evidence>
<protein>
    <recommendedName>
        <fullName evidence="2">CAAX prenyl protease 2/Lysostaphin resistance protein A-like domain-containing protein</fullName>
    </recommendedName>
</protein>
<dbReference type="EMBL" id="VSSQ01060713">
    <property type="protein sequence ID" value="MPN14122.1"/>
    <property type="molecule type" value="Genomic_DNA"/>
</dbReference>
<sequence length="76" mass="8615">MLPRQELAFGKYTWLIHGFGWGLFHVAFGWHLLITLIPLIFIQSYIVQKTKNSWVGVIMHGGLNGPSFIAICFGLI</sequence>